<gene>
    <name evidence="1" type="ORF">OKIT_0919</name>
</gene>
<dbReference type="Proteomes" id="UP000004959">
    <property type="component" value="Chromosome"/>
</dbReference>
<accession>G9WJH8</accession>
<name>G9WJH8_9LACO</name>
<reference evidence="1 2" key="1">
    <citation type="journal article" date="2012" name="PLoS ONE">
        <title>Functional divergence in the genus oenococcus as predicted by genome sequencing of the newly-described species, Oenococcus kitaharae.</title>
        <authorList>
            <person name="Borneman A.R."/>
            <person name="McCarthy J.M."/>
            <person name="Chambers P.J."/>
            <person name="Bartowsky E.J."/>
        </authorList>
    </citation>
    <scope>NUCLEOTIDE SEQUENCE [LARGE SCALE GENOMIC DNA]</scope>
    <source>
        <strain evidence="2">DSM17330</strain>
    </source>
</reference>
<evidence type="ECO:0000313" key="2">
    <source>
        <dbReference type="Proteomes" id="UP000004959"/>
    </source>
</evidence>
<protein>
    <submittedName>
        <fullName evidence="1">Uncharacterized protein</fullName>
    </submittedName>
</protein>
<sequence length="69" mass="7894">MIENEAWDLLDRATQYSTRLEKMVGSLKLDELSSKQAIIRLSLILSLSQAVRDDIKTFKDVTEIARPTK</sequence>
<dbReference type="AlphaFoldDB" id="G9WJH8"/>
<keyword evidence="2" id="KW-1185">Reference proteome</keyword>
<dbReference type="RefSeq" id="WP_007745701.1">
    <property type="nucleotide sequence ID" value="NZ_KE386622.1"/>
</dbReference>
<dbReference type="HOGENOM" id="CLU_2808206_0_0_9"/>
<dbReference type="EMBL" id="AFVZ01000001">
    <property type="protein sequence ID" value="EHN59023.1"/>
    <property type="molecule type" value="Genomic_DNA"/>
</dbReference>
<comment type="caution">
    <text evidence="1">The sequence shown here is derived from an EMBL/GenBank/DDBJ whole genome shotgun (WGS) entry which is preliminary data.</text>
</comment>
<dbReference type="PATRIC" id="fig|1045004.4.peg.919"/>
<proteinExistence type="predicted"/>
<evidence type="ECO:0000313" key="1">
    <source>
        <dbReference type="EMBL" id="EHN59023.1"/>
    </source>
</evidence>
<organism evidence="1 2">
    <name type="scientific">Oenococcus kitaharae DSM 17330</name>
    <dbReference type="NCBI Taxonomy" id="1045004"/>
    <lineage>
        <taxon>Bacteria</taxon>
        <taxon>Bacillati</taxon>
        <taxon>Bacillota</taxon>
        <taxon>Bacilli</taxon>
        <taxon>Lactobacillales</taxon>
        <taxon>Lactobacillaceae</taxon>
        <taxon>Oenococcus</taxon>
    </lineage>
</organism>